<dbReference type="Proteomes" id="UP001155241">
    <property type="component" value="Unassembled WGS sequence"/>
</dbReference>
<feature type="region of interest" description="Disordered" evidence="1">
    <location>
        <begin position="154"/>
        <end position="179"/>
    </location>
</feature>
<dbReference type="RefSeq" id="WP_252855926.1">
    <property type="nucleotide sequence ID" value="NZ_JAMXLR010000092.1"/>
</dbReference>
<feature type="region of interest" description="Disordered" evidence="1">
    <location>
        <begin position="104"/>
        <end position="130"/>
    </location>
</feature>
<accession>A0A9X2JL08</accession>
<dbReference type="EMBL" id="JAMXLR010000092">
    <property type="protein sequence ID" value="MCO6047819.1"/>
    <property type="molecule type" value="Genomic_DNA"/>
</dbReference>
<keyword evidence="2" id="KW-1133">Transmembrane helix</keyword>
<evidence type="ECO:0000313" key="3">
    <source>
        <dbReference type="EMBL" id="MCO6047819.1"/>
    </source>
</evidence>
<dbReference type="InterPro" id="IPR012902">
    <property type="entry name" value="N_methyl_site"/>
</dbReference>
<proteinExistence type="predicted"/>
<feature type="transmembrane region" description="Helical" evidence="2">
    <location>
        <begin position="12"/>
        <end position="35"/>
    </location>
</feature>
<comment type="caution">
    <text evidence="3">The sequence shown here is derived from an EMBL/GenBank/DDBJ whole genome shotgun (WGS) entry which is preliminary data.</text>
</comment>
<sequence>MFTRRNPRDAFTLVEMLVAISITLVMMATVVGVFATVSSSVSKRRAAVEVGNQLRHVRNVLQRDLEGATCPAIPWQKPESDVGYFEVIEGVHADFYPSLLTDRNGAPDTASSPELDHTASTVPSSSLPLQSGWVTDGGGLGDWDDVLAFTSRNEKHPFTGPAPGNTRQVEPPDPTNANDFTPKSFEQWRAQTITSPVAEVVWFCVENPAPVYDDLSYFGEPGMRTIYRRTLLVAPWLDFRFSVDDNGPKSRPGVLRIIDRNNVSEAQALAALIAFQERYDISARIEFDPTIDDEGRWTIVANTLADLTDRKNRFEHFGYTLDGNSRVFANRMISPGVGTGGNSVRFFHDPDLPTPGNQASAIAIKVGNIVVGYDVNDGQPGQGYVVRPFAATQGGSTPRAMINENGQVVYLTNGLVPLGSGSKLENRRGADLMMSDALAFDIQVYDPVAPIYAIDPNGAVLQEGASVPAPNIDLTAVSPADIGWLQAFRSANSNPLAVSSGAYVDLGYSELHREYIRRTTGSNPSAEFPVTPFSGLPHGKSQLADAGLTRTYDTWNFAYENDAVNQDGDVDVNGNPLIDEGTDGFDTPEDYGSGLQVRYGADDNTERETSPPYPAPMRAVQVKLRVYEPDSRQIREVTVRQHFVPE</sequence>
<evidence type="ECO:0000313" key="4">
    <source>
        <dbReference type="Proteomes" id="UP001155241"/>
    </source>
</evidence>
<evidence type="ECO:0000256" key="1">
    <source>
        <dbReference type="SAM" id="MobiDB-lite"/>
    </source>
</evidence>
<keyword evidence="4" id="KW-1185">Reference proteome</keyword>
<keyword evidence="2" id="KW-0472">Membrane</keyword>
<feature type="compositionally biased region" description="Polar residues" evidence="1">
    <location>
        <begin position="118"/>
        <end position="129"/>
    </location>
</feature>
<gene>
    <name evidence="3" type="ORF">NG895_28270</name>
</gene>
<protein>
    <submittedName>
        <fullName evidence="3">Prepilin-type N-terminal cleavage/methylation domain-containing protein</fullName>
    </submittedName>
</protein>
<keyword evidence="2" id="KW-0812">Transmembrane</keyword>
<reference evidence="3" key="1">
    <citation type="submission" date="2022-06" db="EMBL/GenBank/DDBJ databases">
        <title>Aeoliella straminimaris, a novel planctomycete from sediments.</title>
        <authorList>
            <person name="Vitorino I.R."/>
            <person name="Lage O.M."/>
        </authorList>
    </citation>
    <scope>NUCLEOTIDE SEQUENCE</scope>
    <source>
        <strain evidence="3">ICT_H6.2</strain>
    </source>
</reference>
<dbReference type="AlphaFoldDB" id="A0A9X2JL08"/>
<evidence type="ECO:0000256" key="2">
    <source>
        <dbReference type="SAM" id="Phobius"/>
    </source>
</evidence>
<dbReference type="Pfam" id="PF07963">
    <property type="entry name" value="N_methyl"/>
    <property type="match status" value="1"/>
</dbReference>
<organism evidence="3 4">
    <name type="scientific">Aeoliella straminimaris</name>
    <dbReference type="NCBI Taxonomy" id="2954799"/>
    <lineage>
        <taxon>Bacteria</taxon>
        <taxon>Pseudomonadati</taxon>
        <taxon>Planctomycetota</taxon>
        <taxon>Planctomycetia</taxon>
        <taxon>Pirellulales</taxon>
        <taxon>Lacipirellulaceae</taxon>
        <taxon>Aeoliella</taxon>
    </lineage>
</organism>
<name>A0A9X2JL08_9BACT</name>